<evidence type="ECO:0000256" key="7">
    <source>
        <dbReference type="ARBA" id="ARBA00023136"/>
    </source>
</evidence>
<keyword evidence="6 8" id="KW-1133">Transmembrane helix</keyword>
<dbReference type="EMBL" id="JASJEV010000004">
    <property type="protein sequence ID" value="MDJ1158274.1"/>
    <property type="molecule type" value="Genomic_DNA"/>
</dbReference>
<feature type="transmembrane region" description="Helical" evidence="8">
    <location>
        <begin position="196"/>
        <end position="219"/>
    </location>
</feature>
<dbReference type="PANTHER" id="PTHR30269:SF37">
    <property type="entry name" value="MEMBRANE TRANSPORTER PROTEIN"/>
    <property type="match status" value="1"/>
</dbReference>
<dbReference type="PANTHER" id="PTHR30269">
    <property type="entry name" value="TRANSMEMBRANE PROTEIN YFCA"/>
    <property type="match status" value="1"/>
</dbReference>
<organism evidence="9 10">
    <name type="scientific">Chelatococcus albus</name>
    <dbReference type="NCBI Taxonomy" id="3047466"/>
    <lineage>
        <taxon>Bacteria</taxon>
        <taxon>Pseudomonadati</taxon>
        <taxon>Pseudomonadota</taxon>
        <taxon>Alphaproteobacteria</taxon>
        <taxon>Hyphomicrobiales</taxon>
        <taxon>Chelatococcaceae</taxon>
        <taxon>Chelatococcus</taxon>
    </lineage>
</organism>
<dbReference type="RefSeq" id="WP_283740266.1">
    <property type="nucleotide sequence ID" value="NZ_JASJEV010000004.1"/>
</dbReference>
<evidence type="ECO:0000256" key="2">
    <source>
        <dbReference type="ARBA" id="ARBA00009142"/>
    </source>
</evidence>
<dbReference type="InterPro" id="IPR002781">
    <property type="entry name" value="TM_pro_TauE-like"/>
</dbReference>
<evidence type="ECO:0000313" key="9">
    <source>
        <dbReference type="EMBL" id="MDJ1158274.1"/>
    </source>
</evidence>
<evidence type="ECO:0000256" key="8">
    <source>
        <dbReference type="RuleBase" id="RU363041"/>
    </source>
</evidence>
<evidence type="ECO:0000256" key="3">
    <source>
        <dbReference type="ARBA" id="ARBA00022448"/>
    </source>
</evidence>
<comment type="caution">
    <text evidence="9">The sequence shown here is derived from an EMBL/GenBank/DDBJ whole genome shotgun (WGS) entry which is preliminary data.</text>
</comment>
<protein>
    <recommendedName>
        <fullName evidence="8">Probable membrane transporter protein</fullName>
    </recommendedName>
</protein>
<reference evidence="9 10" key="1">
    <citation type="submission" date="2023-05" db="EMBL/GenBank/DDBJ databases">
        <title>Chelatococcus sp. nov., a moderately thermophilic bacterium isolated from hot spring microbial mat.</title>
        <authorList>
            <person name="Hu C.-J."/>
            <person name="Li W.-J."/>
        </authorList>
    </citation>
    <scope>NUCLEOTIDE SEQUENCE [LARGE SCALE GENOMIC DNA]</scope>
    <source>
        <strain evidence="9 10">SYSU G07232</strain>
    </source>
</reference>
<keyword evidence="10" id="KW-1185">Reference proteome</keyword>
<proteinExistence type="inferred from homology"/>
<keyword evidence="3" id="KW-0813">Transport</keyword>
<evidence type="ECO:0000313" key="10">
    <source>
        <dbReference type="Proteomes" id="UP001321492"/>
    </source>
</evidence>
<dbReference type="Pfam" id="PF01925">
    <property type="entry name" value="TauE"/>
    <property type="match status" value="1"/>
</dbReference>
<feature type="transmembrane region" description="Helical" evidence="8">
    <location>
        <begin position="73"/>
        <end position="93"/>
    </location>
</feature>
<name>A0ABT7AHI0_9HYPH</name>
<evidence type="ECO:0000256" key="4">
    <source>
        <dbReference type="ARBA" id="ARBA00022475"/>
    </source>
</evidence>
<feature type="transmembrane region" description="Helical" evidence="8">
    <location>
        <begin position="231"/>
        <end position="251"/>
    </location>
</feature>
<keyword evidence="4 8" id="KW-1003">Cell membrane</keyword>
<dbReference type="Proteomes" id="UP001321492">
    <property type="component" value="Unassembled WGS sequence"/>
</dbReference>
<evidence type="ECO:0000256" key="1">
    <source>
        <dbReference type="ARBA" id="ARBA00004651"/>
    </source>
</evidence>
<feature type="transmembrane region" description="Helical" evidence="8">
    <location>
        <begin position="7"/>
        <end position="40"/>
    </location>
</feature>
<keyword evidence="7 8" id="KW-0472">Membrane</keyword>
<comment type="subcellular location">
    <subcellularLocation>
        <location evidence="1 8">Cell membrane</location>
        <topology evidence="1 8">Multi-pass membrane protein</topology>
    </subcellularLocation>
</comment>
<comment type="similarity">
    <text evidence="2 8">Belongs to the 4-toluene sulfonate uptake permease (TSUP) (TC 2.A.102) family.</text>
</comment>
<accession>A0ABT7AHI0</accession>
<feature type="transmembrane region" description="Helical" evidence="8">
    <location>
        <begin position="168"/>
        <end position="190"/>
    </location>
</feature>
<dbReference type="InterPro" id="IPR052017">
    <property type="entry name" value="TSUP"/>
</dbReference>
<gene>
    <name evidence="9" type="ORF">QNA08_08520</name>
</gene>
<sequence length="252" mass="26532">MIADPFFYLAAVPAVVIVGLAKGGFVGLGILGIPLIALVVPPMQAAAIMLPILMVQDVVSIWAYRRHVDRRTLAVMLPGALAGIVLGAATAAIVSDAHVRLIVGIVALAFAANWWFGLSRQVAAHRPGGVASGLFWGGVSSFTSFVSHAGGPPFQVHVLPLNLTRDTLVGTTAWFFAIVNLVKVAPYFWLGQFTCGNLLTAAVLFPAAVASTLAGVWVVRRIDGRRFYRIIYGLLALVGIKLVADGIGALLP</sequence>
<evidence type="ECO:0000256" key="5">
    <source>
        <dbReference type="ARBA" id="ARBA00022692"/>
    </source>
</evidence>
<evidence type="ECO:0000256" key="6">
    <source>
        <dbReference type="ARBA" id="ARBA00022989"/>
    </source>
</evidence>
<feature type="transmembrane region" description="Helical" evidence="8">
    <location>
        <begin position="99"/>
        <end position="116"/>
    </location>
</feature>
<keyword evidence="5 8" id="KW-0812">Transmembrane</keyword>